<sequence>MLSLSLFSRKTPDNLGVADHRLSDCPDSKNCVSSQTTRKVNFIEPLPMQGTVAEVVQRLREAIEDMGGAVVETNGGYIRAEFSSSFWRFTDDLECLYSEKDGLVHVRSASRVGYFDFNANRNRLEILGRKVTVESAQ</sequence>
<gene>
    <name evidence="1" type="ORF">JCM14722_03140</name>
</gene>
<dbReference type="PIRSF" id="PIRSF026426">
    <property type="entry name" value="DUF1499"/>
    <property type="match status" value="1"/>
</dbReference>
<evidence type="ECO:0000313" key="1">
    <source>
        <dbReference type="EMBL" id="BDQ32772.1"/>
    </source>
</evidence>
<keyword evidence="2" id="KW-1185">Reference proteome</keyword>
<name>A0ABM8AN17_9BACT</name>
<dbReference type="Pfam" id="PF07386">
    <property type="entry name" value="DUF1499"/>
    <property type="match status" value="1"/>
</dbReference>
<dbReference type="PANTHER" id="PTHR34801">
    <property type="entry name" value="EXPRESSED PROTEIN"/>
    <property type="match status" value="1"/>
</dbReference>
<reference evidence="1" key="1">
    <citation type="submission" date="2022-08" db="EMBL/GenBank/DDBJ databases">
        <title>Genome Sequence of the sulphate-reducing bacterium, Pseudodesulfovibrio portus JCM14722.</title>
        <authorList>
            <person name="Kondo R."/>
            <person name="Kataoka T."/>
        </authorList>
    </citation>
    <scope>NUCLEOTIDE SEQUENCE</scope>
    <source>
        <strain evidence="1">JCM 14722</strain>
    </source>
</reference>
<organism evidence="1 2">
    <name type="scientific">Pseudodesulfovibrio portus</name>
    <dbReference type="NCBI Taxonomy" id="231439"/>
    <lineage>
        <taxon>Bacteria</taxon>
        <taxon>Pseudomonadati</taxon>
        <taxon>Thermodesulfobacteriota</taxon>
        <taxon>Desulfovibrionia</taxon>
        <taxon>Desulfovibrionales</taxon>
        <taxon>Desulfovibrionaceae</taxon>
    </lineage>
</organism>
<protein>
    <recommendedName>
        <fullName evidence="3">DUF1499 domain-containing protein</fullName>
    </recommendedName>
</protein>
<evidence type="ECO:0008006" key="3">
    <source>
        <dbReference type="Google" id="ProtNLM"/>
    </source>
</evidence>
<dbReference type="EMBL" id="AP026708">
    <property type="protein sequence ID" value="BDQ32772.1"/>
    <property type="molecule type" value="Genomic_DNA"/>
</dbReference>
<dbReference type="PANTHER" id="PTHR34801:SF6">
    <property type="entry name" value="SLL1620 PROTEIN"/>
    <property type="match status" value="1"/>
</dbReference>
<dbReference type="InterPro" id="IPR010865">
    <property type="entry name" value="DUF1499"/>
</dbReference>
<accession>A0ABM8AN17</accession>
<evidence type="ECO:0000313" key="2">
    <source>
        <dbReference type="Proteomes" id="UP001061361"/>
    </source>
</evidence>
<proteinExistence type="predicted"/>
<dbReference type="Proteomes" id="UP001061361">
    <property type="component" value="Chromosome"/>
</dbReference>